<reference evidence="1" key="2">
    <citation type="submission" date="2020-05" db="UniProtKB">
        <authorList>
            <consortium name="EnsemblMetazoa"/>
        </authorList>
    </citation>
    <scope>IDENTIFICATION</scope>
    <source>
        <strain evidence="1">IAEA</strain>
    </source>
</reference>
<sequence length="129" mass="15220">MNETKNTTRNKAEVTNAAQLTHNSINSNCQNTWEEEIKIGKRETLIELDCCCCSATKNRLIELNFDFKLHLMAFMGFCVVAKCSLDENQPLKRKQTVMIYLYRHVNEFIKLKMNEKERKRKNLTLYPRV</sequence>
<proteinExistence type="predicted"/>
<evidence type="ECO:0000313" key="1">
    <source>
        <dbReference type="EnsemblMetazoa" id="GPPI006714-PA"/>
    </source>
</evidence>
<keyword evidence="2" id="KW-1185">Reference proteome</keyword>
<evidence type="ECO:0000313" key="2">
    <source>
        <dbReference type="Proteomes" id="UP000092460"/>
    </source>
</evidence>
<dbReference type="EnsemblMetazoa" id="GPPI006714-RA">
    <property type="protein sequence ID" value="GPPI006714-PA"/>
    <property type="gene ID" value="GPPI006714"/>
</dbReference>
<reference evidence="2" key="1">
    <citation type="submission" date="2015-01" db="EMBL/GenBank/DDBJ databases">
        <authorList>
            <person name="Aksoy S."/>
            <person name="Warren W."/>
            <person name="Wilson R.K."/>
        </authorList>
    </citation>
    <scope>NUCLEOTIDE SEQUENCE [LARGE SCALE GENOMIC DNA]</scope>
    <source>
        <strain evidence="2">IAEA</strain>
    </source>
</reference>
<dbReference type="Proteomes" id="UP000092460">
    <property type="component" value="Unassembled WGS sequence"/>
</dbReference>
<dbReference type="AlphaFoldDB" id="A0A1B0ASA0"/>
<name>A0A1B0ASA0_9MUSC</name>
<dbReference type="VEuPathDB" id="VectorBase:GPPI006714"/>
<protein>
    <submittedName>
        <fullName evidence="1">Uncharacterized protein</fullName>
    </submittedName>
</protein>
<organism evidence="1 2">
    <name type="scientific">Glossina palpalis gambiensis</name>
    <dbReference type="NCBI Taxonomy" id="67801"/>
    <lineage>
        <taxon>Eukaryota</taxon>
        <taxon>Metazoa</taxon>
        <taxon>Ecdysozoa</taxon>
        <taxon>Arthropoda</taxon>
        <taxon>Hexapoda</taxon>
        <taxon>Insecta</taxon>
        <taxon>Pterygota</taxon>
        <taxon>Neoptera</taxon>
        <taxon>Endopterygota</taxon>
        <taxon>Diptera</taxon>
        <taxon>Brachycera</taxon>
        <taxon>Muscomorpha</taxon>
        <taxon>Hippoboscoidea</taxon>
        <taxon>Glossinidae</taxon>
        <taxon>Glossina</taxon>
    </lineage>
</organism>
<dbReference type="EMBL" id="JXJN01002703">
    <property type="status" value="NOT_ANNOTATED_CDS"/>
    <property type="molecule type" value="Genomic_DNA"/>
</dbReference>
<accession>A0A1B0ASA0</accession>